<evidence type="ECO:0000256" key="1">
    <source>
        <dbReference type="ARBA" id="ARBA00004141"/>
    </source>
</evidence>
<sequence>MPIKRQLISFLLVGILNTAFGYGLFALFIYIGLYYPLAVLFSTILGVLFNFKTIGNLVFGSSDNRLIFKFVLVYVITYLLNIFFLWLFKRLGFENMYINGFVLVVPLAIISFILNKFFVFRR</sequence>
<protein>
    <submittedName>
        <fullName evidence="7">Polysaccharide biosynthesis protein GtrA</fullName>
    </submittedName>
</protein>
<dbReference type="GO" id="GO:0000271">
    <property type="term" value="P:polysaccharide biosynthetic process"/>
    <property type="evidence" value="ECO:0007669"/>
    <property type="project" value="InterPro"/>
</dbReference>
<evidence type="ECO:0000313" key="7">
    <source>
        <dbReference type="EMBL" id="OUT10689.1"/>
    </source>
</evidence>
<evidence type="ECO:0000256" key="4">
    <source>
        <dbReference type="ARBA" id="ARBA00023136"/>
    </source>
</evidence>
<evidence type="ECO:0000313" key="8">
    <source>
        <dbReference type="EMBL" id="OUT17189.1"/>
    </source>
</evidence>
<gene>
    <name evidence="8" type="ORF">B9N61_07720</name>
    <name evidence="7" type="ORF">B9N62_09645</name>
</gene>
<name>A0A1Y5MQL3_9BACT</name>
<keyword evidence="3 5" id="KW-1133">Transmembrane helix</keyword>
<dbReference type="Proteomes" id="UP000196534">
    <property type="component" value="Unassembled WGS sequence"/>
</dbReference>
<accession>A0A1Y5MQL3</accession>
<dbReference type="RefSeq" id="WP_087585304.1">
    <property type="nucleotide sequence ID" value="NZ_CABMKP010000015.1"/>
</dbReference>
<feature type="transmembrane region" description="Helical" evidence="5">
    <location>
        <begin position="37"/>
        <end position="59"/>
    </location>
</feature>
<keyword evidence="2 5" id="KW-0812">Transmembrane</keyword>
<evidence type="ECO:0000256" key="5">
    <source>
        <dbReference type="SAM" id="Phobius"/>
    </source>
</evidence>
<feature type="domain" description="GtrA/DPMS transmembrane" evidence="6">
    <location>
        <begin position="10"/>
        <end position="120"/>
    </location>
</feature>
<evidence type="ECO:0000313" key="9">
    <source>
        <dbReference type="Proteomes" id="UP000195967"/>
    </source>
</evidence>
<organism evidence="7 9">
    <name type="scientific">Campylobacter concisus</name>
    <dbReference type="NCBI Taxonomy" id="199"/>
    <lineage>
        <taxon>Bacteria</taxon>
        <taxon>Pseudomonadati</taxon>
        <taxon>Campylobacterota</taxon>
        <taxon>Epsilonproteobacteria</taxon>
        <taxon>Campylobacterales</taxon>
        <taxon>Campylobacteraceae</taxon>
        <taxon>Campylobacter</taxon>
    </lineage>
</organism>
<evidence type="ECO:0000259" key="6">
    <source>
        <dbReference type="Pfam" id="PF04138"/>
    </source>
</evidence>
<proteinExistence type="predicted"/>
<dbReference type="Pfam" id="PF04138">
    <property type="entry name" value="GtrA_DPMS_TM"/>
    <property type="match status" value="1"/>
</dbReference>
<dbReference type="EMBL" id="NDYR01000015">
    <property type="protein sequence ID" value="OUT17189.1"/>
    <property type="molecule type" value="Genomic_DNA"/>
</dbReference>
<feature type="transmembrane region" description="Helical" evidence="5">
    <location>
        <begin position="7"/>
        <end position="31"/>
    </location>
</feature>
<reference evidence="9 10" key="1">
    <citation type="submission" date="2017-04" db="EMBL/GenBank/DDBJ databases">
        <title>Complete genome of Campylobacter concisus ATCC 33237T and draft genomes for an additional eight well characterized C. concisus strains.</title>
        <authorList>
            <person name="Cornelius A.J."/>
            <person name="Miller W.G."/>
            <person name="Lastovica A.J."/>
            <person name="On S.L."/>
            <person name="French N.P."/>
            <person name="Vandenberg O."/>
            <person name="Biggs P.J."/>
        </authorList>
    </citation>
    <scope>NUCLEOTIDE SEQUENCE [LARGE SCALE GENOMIC DNA]</scope>
    <source>
        <strain evidence="8 10">Lasto205.94</strain>
        <strain evidence="7 9">Lasto28.99</strain>
    </source>
</reference>
<comment type="subcellular location">
    <subcellularLocation>
        <location evidence="1">Membrane</location>
        <topology evidence="1">Multi-pass membrane protein</topology>
    </subcellularLocation>
</comment>
<dbReference type="InterPro" id="IPR007267">
    <property type="entry name" value="GtrA_DPMS_TM"/>
</dbReference>
<evidence type="ECO:0000313" key="10">
    <source>
        <dbReference type="Proteomes" id="UP000196534"/>
    </source>
</evidence>
<dbReference type="Proteomes" id="UP000195967">
    <property type="component" value="Unassembled WGS sequence"/>
</dbReference>
<dbReference type="EMBL" id="NDYO01000013">
    <property type="protein sequence ID" value="OUT10689.1"/>
    <property type="molecule type" value="Genomic_DNA"/>
</dbReference>
<feature type="transmembrane region" description="Helical" evidence="5">
    <location>
        <begin position="100"/>
        <end position="119"/>
    </location>
</feature>
<dbReference type="AlphaFoldDB" id="A0A1Y5MQL3"/>
<evidence type="ECO:0000256" key="2">
    <source>
        <dbReference type="ARBA" id="ARBA00022692"/>
    </source>
</evidence>
<feature type="transmembrane region" description="Helical" evidence="5">
    <location>
        <begin position="66"/>
        <end position="88"/>
    </location>
</feature>
<evidence type="ECO:0000256" key="3">
    <source>
        <dbReference type="ARBA" id="ARBA00022989"/>
    </source>
</evidence>
<comment type="caution">
    <text evidence="7">The sequence shown here is derived from an EMBL/GenBank/DDBJ whole genome shotgun (WGS) entry which is preliminary data.</text>
</comment>
<dbReference type="GO" id="GO:0016020">
    <property type="term" value="C:membrane"/>
    <property type="evidence" value="ECO:0007669"/>
    <property type="project" value="UniProtKB-SubCell"/>
</dbReference>
<keyword evidence="4 5" id="KW-0472">Membrane</keyword>